<dbReference type="Pfam" id="PF00768">
    <property type="entry name" value="Peptidase_S11"/>
    <property type="match status" value="1"/>
</dbReference>
<dbReference type="InterPro" id="IPR018044">
    <property type="entry name" value="Peptidase_S11"/>
</dbReference>
<comment type="similarity">
    <text evidence="1 9">Belongs to the peptidase S11 family.</text>
</comment>
<dbReference type="GO" id="GO:0006508">
    <property type="term" value="P:proteolysis"/>
    <property type="evidence" value="ECO:0007669"/>
    <property type="project" value="InterPro"/>
</dbReference>
<evidence type="ECO:0000259" key="10">
    <source>
        <dbReference type="Pfam" id="PF00768"/>
    </source>
</evidence>
<dbReference type="Gene3D" id="3.40.710.10">
    <property type="entry name" value="DD-peptidase/beta-lactamase superfamily"/>
    <property type="match status" value="1"/>
</dbReference>
<dbReference type="EMBL" id="JABFCX010000003">
    <property type="protein sequence ID" value="NNU16519.1"/>
    <property type="molecule type" value="Genomic_DNA"/>
</dbReference>
<evidence type="ECO:0000256" key="3">
    <source>
        <dbReference type="ARBA" id="ARBA00022801"/>
    </source>
</evidence>
<feature type="domain" description="SPOR" evidence="11">
    <location>
        <begin position="322"/>
        <end position="398"/>
    </location>
</feature>
<dbReference type="PANTHER" id="PTHR21581">
    <property type="entry name" value="D-ALANYL-D-ALANINE CARBOXYPEPTIDASE"/>
    <property type="match status" value="1"/>
</dbReference>
<dbReference type="InterPro" id="IPR001967">
    <property type="entry name" value="Peptidase_S11_N"/>
</dbReference>
<sequence length="404" mass="44560">MLVAGQAQANPKYAAFVMHEGTGDVLFSRYADSRRYPASLTKMMTLYVLFEDIEAGRIKLDDKIKISSYAARQPASKLGLRTGSKLKVETAIEALVIKSANDAASAVAEHVSGSEVAFARRMTRTARDLGMRSTTFRNASGLPNRRQVTTARDMAKLAQRLRQDFPQYQHYFQKKSFAWNGRTYRSHNKVSLYYSGATGLKTGYTRASGYNLATTAERNGHPLVGVVLGGRSGTTRDRHMRDILDRGFAAIKSRPSRIKVAYRRPPTPNMKPGSAPIALAAADMDPALVTADDLNFQMLAQAVAAIEFDTPVMEGDTEVTDPRDWTVQVGAYRQQKLAMARLEEMVSEVSGVAPTAERLILPNTSRGRTLYRARFAEVTAAEAEEVCTRLKAKRQDCLALPPGR</sequence>
<keyword evidence="3" id="KW-0378">Hydrolase</keyword>
<keyword evidence="12" id="KW-0121">Carboxypeptidase</keyword>
<gene>
    <name evidence="12" type="ORF">HK107_09325</name>
</gene>
<comment type="caution">
    <text evidence="12">The sequence shown here is derived from an EMBL/GenBank/DDBJ whole genome shotgun (WGS) entry which is preliminary data.</text>
</comment>
<dbReference type="Pfam" id="PF05036">
    <property type="entry name" value="SPOR"/>
    <property type="match status" value="1"/>
</dbReference>
<feature type="active site" description="Proton acceptor" evidence="7">
    <location>
        <position position="42"/>
    </location>
</feature>
<keyword evidence="5" id="KW-0573">Peptidoglycan synthesis</keyword>
<feature type="domain" description="Peptidase S11 D-alanyl-D-alanine carboxypeptidase A N-terminal" evidence="10">
    <location>
        <begin position="14"/>
        <end position="231"/>
    </location>
</feature>
<dbReference type="GO" id="GO:0008360">
    <property type="term" value="P:regulation of cell shape"/>
    <property type="evidence" value="ECO:0007669"/>
    <property type="project" value="UniProtKB-KW"/>
</dbReference>
<dbReference type="Gene3D" id="3.30.70.1070">
    <property type="entry name" value="Sporulation related repeat"/>
    <property type="match status" value="1"/>
</dbReference>
<dbReference type="RefSeq" id="WP_173199056.1">
    <property type="nucleotide sequence ID" value="NZ_JABFCX010000003.1"/>
</dbReference>
<dbReference type="PRINTS" id="PR00725">
    <property type="entry name" value="DADACBPTASE1"/>
</dbReference>
<feature type="active site" description="Acyl-ester intermediate" evidence="7">
    <location>
        <position position="39"/>
    </location>
</feature>
<accession>A0A7Y3RM33</accession>
<dbReference type="AlphaFoldDB" id="A0A7Y3RM33"/>
<dbReference type="GO" id="GO:0071555">
    <property type="term" value="P:cell wall organization"/>
    <property type="evidence" value="ECO:0007669"/>
    <property type="project" value="UniProtKB-KW"/>
</dbReference>
<evidence type="ECO:0000256" key="6">
    <source>
        <dbReference type="ARBA" id="ARBA00023316"/>
    </source>
</evidence>
<dbReference type="InterPro" id="IPR012338">
    <property type="entry name" value="Beta-lactam/transpept-like"/>
</dbReference>
<evidence type="ECO:0000256" key="8">
    <source>
        <dbReference type="PIRSR" id="PIRSR618044-2"/>
    </source>
</evidence>
<name>A0A7Y3RM33_9PROT</name>
<keyword evidence="2" id="KW-0732">Signal</keyword>
<dbReference type="SUPFAM" id="SSF56601">
    <property type="entry name" value="beta-lactamase/transpeptidase-like"/>
    <property type="match status" value="1"/>
</dbReference>
<dbReference type="InterPro" id="IPR036680">
    <property type="entry name" value="SPOR-like_sf"/>
</dbReference>
<evidence type="ECO:0000256" key="5">
    <source>
        <dbReference type="ARBA" id="ARBA00022984"/>
    </source>
</evidence>
<evidence type="ECO:0000259" key="11">
    <source>
        <dbReference type="Pfam" id="PF05036"/>
    </source>
</evidence>
<evidence type="ECO:0000313" key="13">
    <source>
        <dbReference type="Proteomes" id="UP000536835"/>
    </source>
</evidence>
<dbReference type="GO" id="GO:0009252">
    <property type="term" value="P:peptidoglycan biosynthetic process"/>
    <property type="evidence" value="ECO:0007669"/>
    <property type="project" value="UniProtKB-KW"/>
</dbReference>
<proteinExistence type="inferred from homology"/>
<keyword evidence="6" id="KW-0961">Cell wall biogenesis/degradation</keyword>
<protein>
    <submittedName>
        <fullName evidence="12">D-alanyl-D-alanine carboxypeptidase</fullName>
    </submittedName>
</protein>
<dbReference type="GO" id="GO:0042834">
    <property type="term" value="F:peptidoglycan binding"/>
    <property type="evidence" value="ECO:0007669"/>
    <property type="project" value="InterPro"/>
</dbReference>
<keyword evidence="13" id="KW-1185">Reference proteome</keyword>
<evidence type="ECO:0000256" key="9">
    <source>
        <dbReference type="RuleBase" id="RU004016"/>
    </source>
</evidence>
<organism evidence="12 13">
    <name type="scientific">Parvularcula mediterranea</name>
    <dbReference type="NCBI Taxonomy" id="2732508"/>
    <lineage>
        <taxon>Bacteria</taxon>
        <taxon>Pseudomonadati</taxon>
        <taxon>Pseudomonadota</taxon>
        <taxon>Alphaproteobacteria</taxon>
        <taxon>Parvularculales</taxon>
        <taxon>Parvularculaceae</taxon>
        <taxon>Parvularcula</taxon>
    </lineage>
</organism>
<evidence type="ECO:0000256" key="4">
    <source>
        <dbReference type="ARBA" id="ARBA00022960"/>
    </source>
</evidence>
<keyword evidence="4" id="KW-0133">Cell shape</keyword>
<dbReference type="GO" id="GO:0009002">
    <property type="term" value="F:serine-type D-Ala-D-Ala carboxypeptidase activity"/>
    <property type="evidence" value="ECO:0007669"/>
    <property type="project" value="InterPro"/>
</dbReference>
<feature type="active site" evidence="7">
    <location>
        <position position="99"/>
    </location>
</feature>
<dbReference type="PANTHER" id="PTHR21581:SF6">
    <property type="entry name" value="TRAFFICKING PROTEIN PARTICLE COMPLEX SUBUNIT 12"/>
    <property type="match status" value="1"/>
</dbReference>
<evidence type="ECO:0000256" key="2">
    <source>
        <dbReference type="ARBA" id="ARBA00022729"/>
    </source>
</evidence>
<reference evidence="12 13" key="1">
    <citation type="submission" date="2020-05" db="EMBL/GenBank/DDBJ databases">
        <title>Parvularcula mediterraneae sp. nov., isolated from polypropylene straw from shallow seawater of the seashore of Laganas in Zakynthos island, Greece.</title>
        <authorList>
            <person name="Szabo I."/>
            <person name="Al-Omari J."/>
            <person name="Rado J."/>
            <person name="Szerdahelyi G.S."/>
        </authorList>
    </citation>
    <scope>NUCLEOTIDE SEQUENCE [LARGE SCALE GENOMIC DNA]</scope>
    <source>
        <strain evidence="12 13">ZS-1/3</strain>
    </source>
</reference>
<dbReference type="Proteomes" id="UP000536835">
    <property type="component" value="Unassembled WGS sequence"/>
</dbReference>
<evidence type="ECO:0000313" key="12">
    <source>
        <dbReference type="EMBL" id="NNU16519.1"/>
    </source>
</evidence>
<feature type="binding site" evidence="8">
    <location>
        <position position="201"/>
    </location>
    <ligand>
        <name>substrate</name>
    </ligand>
</feature>
<evidence type="ECO:0000256" key="7">
    <source>
        <dbReference type="PIRSR" id="PIRSR618044-1"/>
    </source>
</evidence>
<evidence type="ECO:0000256" key="1">
    <source>
        <dbReference type="ARBA" id="ARBA00007164"/>
    </source>
</evidence>
<keyword evidence="12" id="KW-0645">Protease</keyword>
<dbReference type="InterPro" id="IPR007730">
    <property type="entry name" value="SPOR-like_dom"/>
</dbReference>